<name>K1RK88_MAGGI</name>
<feature type="region of interest" description="Disordered" evidence="2">
    <location>
        <begin position="141"/>
        <end position="167"/>
    </location>
</feature>
<dbReference type="AlphaFoldDB" id="K1RK88"/>
<reference evidence="4" key="1">
    <citation type="journal article" date="2012" name="Nature">
        <title>The oyster genome reveals stress adaptation and complexity of shell formation.</title>
        <authorList>
            <person name="Zhang G."/>
            <person name="Fang X."/>
            <person name="Guo X."/>
            <person name="Li L."/>
            <person name="Luo R."/>
            <person name="Xu F."/>
            <person name="Yang P."/>
            <person name="Zhang L."/>
            <person name="Wang X."/>
            <person name="Qi H."/>
            <person name="Xiong Z."/>
            <person name="Que H."/>
            <person name="Xie Y."/>
            <person name="Holland P.W."/>
            <person name="Paps J."/>
            <person name="Zhu Y."/>
            <person name="Wu F."/>
            <person name="Chen Y."/>
            <person name="Wang J."/>
            <person name="Peng C."/>
            <person name="Meng J."/>
            <person name="Yang L."/>
            <person name="Liu J."/>
            <person name="Wen B."/>
            <person name="Zhang N."/>
            <person name="Huang Z."/>
            <person name="Zhu Q."/>
            <person name="Feng Y."/>
            <person name="Mount A."/>
            <person name="Hedgecock D."/>
            <person name="Xu Z."/>
            <person name="Liu Y."/>
            <person name="Domazet-Loso T."/>
            <person name="Du Y."/>
            <person name="Sun X."/>
            <person name="Zhang S."/>
            <person name="Liu B."/>
            <person name="Cheng P."/>
            <person name="Jiang X."/>
            <person name="Li J."/>
            <person name="Fan D."/>
            <person name="Wang W."/>
            <person name="Fu W."/>
            <person name="Wang T."/>
            <person name="Wang B."/>
            <person name="Zhang J."/>
            <person name="Peng Z."/>
            <person name="Li Y."/>
            <person name="Li N."/>
            <person name="Wang J."/>
            <person name="Chen M."/>
            <person name="He Y."/>
            <person name="Tan F."/>
            <person name="Song X."/>
            <person name="Zheng Q."/>
            <person name="Huang R."/>
            <person name="Yang H."/>
            <person name="Du X."/>
            <person name="Chen L."/>
            <person name="Yang M."/>
            <person name="Gaffney P.M."/>
            <person name="Wang S."/>
            <person name="Luo L."/>
            <person name="She Z."/>
            <person name="Ming Y."/>
            <person name="Huang W."/>
            <person name="Zhang S."/>
            <person name="Huang B."/>
            <person name="Zhang Y."/>
            <person name="Qu T."/>
            <person name="Ni P."/>
            <person name="Miao G."/>
            <person name="Wang J."/>
            <person name="Wang Q."/>
            <person name="Steinberg C.E."/>
            <person name="Wang H."/>
            <person name="Li N."/>
            <person name="Qian L."/>
            <person name="Zhang G."/>
            <person name="Li Y."/>
            <person name="Yang H."/>
            <person name="Liu X."/>
            <person name="Wang J."/>
            <person name="Yin Y."/>
            <person name="Wang J."/>
        </authorList>
    </citation>
    <scope>NUCLEOTIDE SEQUENCE [LARGE SCALE GENOMIC DNA]</scope>
    <source>
        <strain evidence="4">05x7-T-G4-1.051#20</strain>
    </source>
</reference>
<protein>
    <submittedName>
        <fullName evidence="4">Uncharacterized protein</fullName>
    </submittedName>
</protein>
<evidence type="ECO:0000313" key="4">
    <source>
        <dbReference type="EMBL" id="EKC34671.1"/>
    </source>
</evidence>
<dbReference type="EMBL" id="JH817038">
    <property type="protein sequence ID" value="EKC34671.1"/>
    <property type="molecule type" value="Genomic_DNA"/>
</dbReference>
<keyword evidence="1" id="KW-0175">Coiled coil</keyword>
<feature type="coiled-coil region" evidence="1">
    <location>
        <begin position="68"/>
        <end position="95"/>
    </location>
</feature>
<organism evidence="4">
    <name type="scientific">Magallana gigas</name>
    <name type="common">Pacific oyster</name>
    <name type="synonym">Crassostrea gigas</name>
    <dbReference type="NCBI Taxonomy" id="29159"/>
    <lineage>
        <taxon>Eukaryota</taxon>
        <taxon>Metazoa</taxon>
        <taxon>Spiralia</taxon>
        <taxon>Lophotrochozoa</taxon>
        <taxon>Mollusca</taxon>
        <taxon>Bivalvia</taxon>
        <taxon>Autobranchia</taxon>
        <taxon>Pteriomorphia</taxon>
        <taxon>Ostreida</taxon>
        <taxon>Ostreoidea</taxon>
        <taxon>Ostreidae</taxon>
        <taxon>Magallana</taxon>
    </lineage>
</organism>
<keyword evidence="3" id="KW-0732">Signal</keyword>
<dbReference type="HOGENOM" id="CLU_1186042_0_0_1"/>
<feature type="compositionally biased region" description="Polar residues" evidence="2">
    <location>
        <begin position="141"/>
        <end position="159"/>
    </location>
</feature>
<dbReference type="InParanoid" id="K1RK88"/>
<proteinExistence type="predicted"/>
<feature type="chain" id="PRO_5043657659" evidence="3">
    <location>
        <begin position="21"/>
        <end position="234"/>
    </location>
</feature>
<feature type="signal peptide" evidence="3">
    <location>
        <begin position="1"/>
        <end position="20"/>
    </location>
</feature>
<accession>K1RK88</accession>
<evidence type="ECO:0000256" key="2">
    <source>
        <dbReference type="SAM" id="MobiDB-lite"/>
    </source>
</evidence>
<sequence length="234" mass="27021">MWCGFFISVLLGVLYYRAMSEEQDSEEAQQLLEVVETYITDISKEFKEGLAQIKKENVEVLNSVSNRLSTVEVESQALRRDIERLEKQIEDVAKGISKDITDHLQGMPFFLQPCTQHQIVITNKDLENLERMDLDLGSVSAETETSTQEVAQPCTSTPDPQTPAPSRKTKFFWKWNSAAEDWLYEKCRKNSFSRSRAIKSEIFKEGIREKLWTDSVTWSVRVFNKIDTICKGNY</sequence>
<gene>
    <name evidence="4" type="ORF">CGI_10026806</name>
</gene>
<evidence type="ECO:0000256" key="1">
    <source>
        <dbReference type="SAM" id="Coils"/>
    </source>
</evidence>
<evidence type="ECO:0000256" key="3">
    <source>
        <dbReference type="SAM" id="SignalP"/>
    </source>
</evidence>